<name>A0A6S6UHC9_9GAMM</name>
<dbReference type="EMBL" id="CACVAY010000145">
    <property type="protein sequence ID" value="CAA6827902.1"/>
    <property type="molecule type" value="Genomic_DNA"/>
</dbReference>
<accession>A0A6S6UHC9</accession>
<dbReference type="AlphaFoldDB" id="A0A6S6UHC9"/>
<evidence type="ECO:0008006" key="2">
    <source>
        <dbReference type="Google" id="ProtNLM"/>
    </source>
</evidence>
<organism evidence="1">
    <name type="scientific">uncultured Thiotrichaceae bacterium</name>
    <dbReference type="NCBI Taxonomy" id="298394"/>
    <lineage>
        <taxon>Bacteria</taxon>
        <taxon>Pseudomonadati</taxon>
        <taxon>Pseudomonadota</taxon>
        <taxon>Gammaproteobacteria</taxon>
        <taxon>Thiotrichales</taxon>
        <taxon>Thiotrichaceae</taxon>
        <taxon>environmental samples</taxon>
    </lineage>
</organism>
<protein>
    <recommendedName>
        <fullName evidence="2">DUF3106 domain-containing protein</fullName>
    </recommendedName>
</protein>
<evidence type="ECO:0000313" key="1">
    <source>
        <dbReference type="EMBL" id="CAA6827902.1"/>
    </source>
</evidence>
<reference evidence="1" key="1">
    <citation type="submission" date="2020-01" db="EMBL/GenBank/DDBJ databases">
        <authorList>
            <person name="Meier V. D."/>
            <person name="Meier V D."/>
        </authorList>
    </citation>
    <scope>NUCLEOTIDE SEQUENCE</scope>
    <source>
        <strain evidence="1">HLG_WM_MAG_07</strain>
    </source>
</reference>
<gene>
    <name evidence="1" type="ORF">HELGO_WM8738</name>
</gene>
<proteinExistence type="predicted"/>
<sequence length="115" mass="13623">MRLTTISIAASLLSLLFVLNPLYASDLKWKDLKGLEKFLLSEHKSDWKDYGDSKKTILHNSVKKKAKKLQKYKKWVKKHLSSKQQKVLKDNFKKMSDKQFKKYMDGLFKRYGRPV</sequence>